<dbReference type="Proteomes" id="UP000070700">
    <property type="component" value="Unassembled WGS sequence"/>
</dbReference>
<dbReference type="EMBL" id="KQ947409">
    <property type="protein sequence ID" value="KUJ20442.1"/>
    <property type="molecule type" value="Genomic_DNA"/>
</dbReference>
<gene>
    <name evidence="2" type="ORF">LY89DRAFT_730484</name>
</gene>
<evidence type="ECO:0000313" key="2">
    <source>
        <dbReference type="EMBL" id="KUJ20442.1"/>
    </source>
</evidence>
<feature type="region of interest" description="Disordered" evidence="1">
    <location>
        <begin position="80"/>
        <end position="111"/>
    </location>
</feature>
<keyword evidence="3" id="KW-1185">Reference proteome</keyword>
<dbReference type="AlphaFoldDB" id="A0A194XKZ2"/>
<sequence length="262" mass="29190">MESVGRQNVLSPAIIFMIQGLQTFHGLLVNILSTAYQTCEENTTQAGMHGYHKNQPTLNQDSWQDSKFWAPNLLGLTDDTNTDSLESISEPQNKRQRVLRSDTHVKSNTQDVPSKITGLDMSTCLLIISCYINLIRLCREVFAAVRDALPAHGHQSSFPTLSGFQIGGVSIHQDSDLQIIILTQVVLRLVEKIGLLLGHPFDSAAETGKKDQLELRSKAILPQLLDFLLRQEKSGGQMSCENGIEALKQEIRRLNEIVFKPV</sequence>
<organism evidence="2 3">
    <name type="scientific">Mollisia scopiformis</name>
    <name type="common">Conifer needle endophyte fungus</name>
    <name type="synonym">Phialocephala scopiformis</name>
    <dbReference type="NCBI Taxonomy" id="149040"/>
    <lineage>
        <taxon>Eukaryota</taxon>
        <taxon>Fungi</taxon>
        <taxon>Dikarya</taxon>
        <taxon>Ascomycota</taxon>
        <taxon>Pezizomycotina</taxon>
        <taxon>Leotiomycetes</taxon>
        <taxon>Helotiales</taxon>
        <taxon>Mollisiaceae</taxon>
        <taxon>Mollisia</taxon>
    </lineage>
</organism>
<name>A0A194XKZ2_MOLSC</name>
<dbReference type="OrthoDB" id="3434319at2759"/>
<proteinExistence type="predicted"/>
<dbReference type="InParanoid" id="A0A194XKZ2"/>
<feature type="compositionally biased region" description="Polar residues" evidence="1">
    <location>
        <begin position="80"/>
        <end position="91"/>
    </location>
</feature>
<dbReference type="GeneID" id="28829211"/>
<reference evidence="2 3" key="1">
    <citation type="submission" date="2015-10" db="EMBL/GenBank/DDBJ databases">
        <title>Full genome of DAOMC 229536 Phialocephala scopiformis, a fungal endophyte of spruce producing the potent anti-insectan compound rugulosin.</title>
        <authorList>
            <consortium name="DOE Joint Genome Institute"/>
            <person name="Walker A.K."/>
            <person name="Frasz S.L."/>
            <person name="Seifert K.A."/>
            <person name="Miller J.D."/>
            <person name="Mondo S.J."/>
            <person name="Labutti K."/>
            <person name="Lipzen A."/>
            <person name="Dockter R."/>
            <person name="Kennedy M."/>
            <person name="Grigoriev I.V."/>
            <person name="Spatafora J.W."/>
        </authorList>
    </citation>
    <scope>NUCLEOTIDE SEQUENCE [LARGE SCALE GENOMIC DNA]</scope>
    <source>
        <strain evidence="2 3">CBS 120377</strain>
    </source>
</reference>
<dbReference type="KEGG" id="psco:LY89DRAFT_730484"/>
<evidence type="ECO:0000313" key="3">
    <source>
        <dbReference type="Proteomes" id="UP000070700"/>
    </source>
</evidence>
<accession>A0A194XKZ2</accession>
<protein>
    <submittedName>
        <fullName evidence="2">Uncharacterized protein</fullName>
    </submittedName>
</protein>
<dbReference type="RefSeq" id="XP_018074797.1">
    <property type="nucleotide sequence ID" value="XM_018219485.1"/>
</dbReference>
<evidence type="ECO:0000256" key="1">
    <source>
        <dbReference type="SAM" id="MobiDB-lite"/>
    </source>
</evidence>